<dbReference type="PROSITE" id="PS51194">
    <property type="entry name" value="HELICASE_CTER"/>
    <property type="match status" value="1"/>
</dbReference>
<evidence type="ECO:0000256" key="8">
    <source>
        <dbReference type="ARBA" id="ARBA00023125"/>
    </source>
</evidence>
<dbReference type="SUPFAM" id="SSF50249">
    <property type="entry name" value="Nucleic acid-binding proteins"/>
    <property type="match status" value="1"/>
</dbReference>
<keyword evidence="4 15" id="KW-0227">DNA damage</keyword>
<evidence type="ECO:0000256" key="10">
    <source>
        <dbReference type="ARBA" id="ARBA00023204"/>
    </source>
</evidence>
<dbReference type="SUPFAM" id="SSF52540">
    <property type="entry name" value="P-loop containing nucleoside triphosphate hydrolases"/>
    <property type="match status" value="2"/>
</dbReference>
<evidence type="ECO:0000256" key="12">
    <source>
        <dbReference type="ARBA" id="ARBA00034617"/>
    </source>
</evidence>
<dbReference type="Pfam" id="PF19833">
    <property type="entry name" value="RecG_dom3_C"/>
    <property type="match status" value="1"/>
</dbReference>
<dbReference type="InterPro" id="IPR045562">
    <property type="entry name" value="RecG_dom3_C"/>
</dbReference>
<keyword evidence="8" id="KW-0238">DNA-binding</keyword>
<proteinExistence type="inferred from homology"/>
<dbReference type="GO" id="GO:0043138">
    <property type="term" value="F:3'-5' DNA helicase activity"/>
    <property type="evidence" value="ECO:0007669"/>
    <property type="project" value="UniProtKB-EC"/>
</dbReference>
<dbReference type="InterPro" id="IPR033454">
    <property type="entry name" value="RecG_wedge"/>
</dbReference>
<dbReference type="PANTHER" id="PTHR47964:SF1">
    <property type="entry name" value="ATP-DEPENDENT DNA HELICASE HOMOLOG RECG, CHLOROPLASTIC"/>
    <property type="match status" value="1"/>
</dbReference>
<dbReference type="Gene3D" id="2.40.50.140">
    <property type="entry name" value="Nucleic acid-binding proteins"/>
    <property type="match status" value="1"/>
</dbReference>
<dbReference type="InterPro" id="IPR027417">
    <property type="entry name" value="P-loop_NTPase"/>
</dbReference>
<dbReference type="InterPro" id="IPR014001">
    <property type="entry name" value="Helicase_ATP-bd"/>
</dbReference>
<dbReference type="GO" id="GO:0003677">
    <property type="term" value="F:DNA binding"/>
    <property type="evidence" value="ECO:0007669"/>
    <property type="project" value="UniProtKB-KW"/>
</dbReference>
<dbReference type="InterPro" id="IPR011545">
    <property type="entry name" value="DEAD/DEAH_box_helicase_dom"/>
</dbReference>
<feature type="domain" description="Helicase C-terminal" evidence="17">
    <location>
        <begin position="472"/>
        <end position="625"/>
    </location>
</feature>
<dbReference type="SMART" id="SM00490">
    <property type="entry name" value="HELICc"/>
    <property type="match status" value="2"/>
</dbReference>
<keyword evidence="7 15" id="KW-0067">ATP-binding</keyword>
<accession>A0A2Z3L8Q8</accession>
<dbReference type="Gene3D" id="3.40.50.300">
    <property type="entry name" value="P-loop containing nucleotide triphosphate hydrolases"/>
    <property type="match status" value="2"/>
</dbReference>
<dbReference type="EMBL" id="CP029619">
    <property type="protein sequence ID" value="AWN81968.1"/>
    <property type="molecule type" value="Genomic_DNA"/>
</dbReference>
<evidence type="ECO:0000256" key="14">
    <source>
        <dbReference type="ARBA" id="ARBA00048988"/>
    </source>
</evidence>
<dbReference type="NCBIfam" id="TIGR00643">
    <property type="entry name" value="recG"/>
    <property type="match status" value="1"/>
</dbReference>
<dbReference type="CDD" id="cd17992">
    <property type="entry name" value="DEXHc_RecG"/>
    <property type="match status" value="1"/>
</dbReference>
<dbReference type="GO" id="GO:0005524">
    <property type="term" value="F:ATP binding"/>
    <property type="evidence" value="ECO:0007669"/>
    <property type="project" value="UniProtKB-KW"/>
</dbReference>
<comment type="catalytic activity">
    <reaction evidence="14 15">
        <text>ATP + H2O = ADP + phosphate + H(+)</text>
        <dbReference type="Rhea" id="RHEA:13065"/>
        <dbReference type="ChEBI" id="CHEBI:15377"/>
        <dbReference type="ChEBI" id="CHEBI:15378"/>
        <dbReference type="ChEBI" id="CHEBI:30616"/>
        <dbReference type="ChEBI" id="CHEBI:43474"/>
        <dbReference type="ChEBI" id="CHEBI:456216"/>
        <dbReference type="EC" id="5.6.2.4"/>
    </reaction>
</comment>
<dbReference type="GO" id="GO:0006281">
    <property type="term" value="P:DNA repair"/>
    <property type="evidence" value="ECO:0007669"/>
    <property type="project" value="UniProtKB-UniRule"/>
</dbReference>
<dbReference type="Pfam" id="PF00270">
    <property type="entry name" value="DEAD"/>
    <property type="match status" value="1"/>
</dbReference>
<evidence type="ECO:0000313" key="18">
    <source>
        <dbReference type="EMBL" id="AWN81968.1"/>
    </source>
</evidence>
<keyword evidence="5 15" id="KW-0378">Hydrolase</keyword>
<dbReference type="EC" id="5.6.2.4" evidence="13 15"/>
<evidence type="ECO:0000256" key="6">
    <source>
        <dbReference type="ARBA" id="ARBA00022806"/>
    </source>
</evidence>
<dbReference type="RefSeq" id="WP_109997370.1">
    <property type="nucleotide sequence ID" value="NZ_CP029619.1"/>
</dbReference>
<dbReference type="InterPro" id="IPR012340">
    <property type="entry name" value="NA-bd_OB-fold"/>
</dbReference>
<dbReference type="InterPro" id="IPR001650">
    <property type="entry name" value="Helicase_C-like"/>
</dbReference>
<dbReference type="SMART" id="SM00487">
    <property type="entry name" value="DEXDc"/>
    <property type="match status" value="1"/>
</dbReference>
<feature type="domain" description="Helicase ATP-binding" evidence="16">
    <location>
        <begin position="283"/>
        <end position="446"/>
    </location>
</feature>
<comment type="similarity">
    <text evidence="1 15">Belongs to the helicase family. RecG subfamily.</text>
</comment>
<sequence>MVDDFLSKEITLLEGIGLDKAQLLKEELGIHTFKDLLEYYPFRYEDKKTLFTVSTIASAPASTGIPLQGYIRNVQKIGRGKKRLTACFQDSTGQLELVWFQNFSWIIKKIKPNILYRVWGKPSFLPSGLIQLIHPEISLATDNPFDCLSPVYHTTEKLKKKQLGTIGIADLQKKILSQLGDSVVETLPFNLINQYQLISLKLALKHIHFPSNQQILWQAQRRLKFEELFYIQLKLLKIKQVRVEKQNSRSFGDLSLFHNFYNNYLSFNLTSDQKKVIRDIYRDLCSGKQMNRLLQGDVGSGKTIVAFLASLVVVNNQAQVAIMAPTEVLAKQHYKRFYVYAKQLDLPVALLTGSTKKKEREHIIYQLKVGLLPIIVGTHALLSNDVLFKELGFFIIDEQHRFGVAQRAGLLAKNQVYAPHILIMTATPIPRTLAMSFYGDLAISTIYTLPEGRRPIKTQHYYEHLRLKVFKFLKEQLVSGRQVYIVYPLIEASATLDYHNLLTGYENIVSAFPDISVGMVHGKMDSTSREVEMDRFERNETAILVTTTVIEVGVHIPNATVMVVENADRFGLAQLHQLRGRVGRGDMQGYCILMTNYNLTKIGKARIDTMVKTSNGFEIAELDLKLRGPGDLMGLQQSGDLNLKIADLTKDTSILEAARQSAKKIIKEDSNFHNPDNLPIYRAYNRLMALSGSWSMIG</sequence>
<comment type="function">
    <text evidence="15">Plays a critical role in recombination and DNA repair. Helps process Holliday junction intermediates to mature products by catalyzing branch migration. Has replication fork regression activity, unwinds stalled or blocked replication forks to make a HJ that can be resolved. Has a DNA unwinding activity characteristic of a DNA helicase with 3'-5' polarity.</text>
</comment>
<evidence type="ECO:0000259" key="16">
    <source>
        <dbReference type="PROSITE" id="PS51192"/>
    </source>
</evidence>
<evidence type="ECO:0000313" key="19">
    <source>
        <dbReference type="Proteomes" id="UP000245872"/>
    </source>
</evidence>
<keyword evidence="19" id="KW-1185">Reference proteome</keyword>
<evidence type="ECO:0000256" key="15">
    <source>
        <dbReference type="RuleBase" id="RU363016"/>
    </source>
</evidence>
<evidence type="ECO:0000256" key="9">
    <source>
        <dbReference type="ARBA" id="ARBA00023172"/>
    </source>
</evidence>
<evidence type="ECO:0000256" key="7">
    <source>
        <dbReference type="ARBA" id="ARBA00022840"/>
    </source>
</evidence>
<dbReference type="AlphaFoldDB" id="A0A2Z3L8Q8"/>
<evidence type="ECO:0000256" key="11">
    <source>
        <dbReference type="ARBA" id="ARBA00023235"/>
    </source>
</evidence>
<gene>
    <name evidence="18" type="primary">recG</name>
    <name evidence="18" type="ORF">DK880_00654</name>
</gene>
<comment type="catalytic activity">
    <reaction evidence="12 15">
        <text>Couples ATP hydrolysis with the unwinding of duplex DNA by translocating in the 3'-5' direction.</text>
        <dbReference type="EC" id="5.6.2.4"/>
    </reaction>
</comment>
<organism evidence="18 19">
    <name type="scientific">Candidatus Cardinium hertigii</name>
    <dbReference type="NCBI Taxonomy" id="247481"/>
    <lineage>
        <taxon>Bacteria</taxon>
        <taxon>Pseudomonadati</taxon>
        <taxon>Bacteroidota</taxon>
        <taxon>Cytophagia</taxon>
        <taxon>Cytophagales</taxon>
        <taxon>Amoebophilaceae</taxon>
        <taxon>Candidatus Cardinium</taxon>
    </lineage>
</organism>
<dbReference type="NCBIfam" id="NF008168">
    <property type="entry name" value="PRK10917.2-2"/>
    <property type="match status" value="1"/>
</dbReference>
<evidence type="ECO:0000256" key="1">
    <source>
        <dbReference type="ARBA" id="ARBA00007504"/>
    </source>
</evidence>
<protein>
    <recommendedName>
        <fullName evidence="2 15">ATP-dependent DNA helicase RecG</fullName>
        <ecNumber evidence="13 15">5.6.2.4</ecNumber>
    </recommendedName>
</protein>
<evidence type="ECO:0000256" key="4">
    <source>
        <dbReference type="ARBA" id="ARBA00022763"/>
    </source>
</evidence>
<evidence type="ECO:0000256" key="2">
    <source>
        <dbReference type="ARBA" id="ARBA00017846"/>
    </source>
</evidence>
<reference evidence="18 19" key="1">
    <citation type="submission" date="2018-05" db="EMBL/GenBank/DDBJ databases">
        <title>Candidatus Cardinium hertigii Genome Assembly.</title>
        <authorList>
            <person name="Showmaker K.C."/>
            <person name="Walden K.O."/>
            <person name="Fields C.J."/>
            <person name="Lambert K.N."/>
            <person name="Hudson M.E."/>
        </authorList>
    </citation>
    <scope>NUCLEOTIDE SEQUENCE [LARGE SCALE GENOMIC DNA]</scope>
    <source>
        <strain evidence="19">cHgTN10</strain>
    </source>
</reference>
<keyword evidence="3 15" id="KW-0547">Nucleotide-binding</keyword>
<dbReference type="InterPro" id="IPR004609">
    <property type="entry name" value="ATP-dep_DNA_helicase_RecG"/>
</dbReference>
<dbReference type="PANTHER" id="PTHR47964">
    <property type="entry name" value="ATP-DEPENDENT DNA HELICASE HOMOLOG RECG, CHLOROPLASTIC"/>
    <property type="match status" value="1"/>
</dbReference>
<dbReference type="OrthoDB" id="9804325at2"/>
<dbReference type="GO" id="GO:0006310">
    <property type="term" value="P:DNA recombination"/>
    <property type="evidence" value="ECO:0007669"/>
    <property type="project" value="UniProtKB-UniRule"/>
</dbReference>
<dbReference type="KEGG" id="cher:DK880_00654"/>
<dbReference type="CDD" id="cd04488">
    <property type="entry name" value="RecG_wedge_OBF"/>
    <property type="match status" value="1"/>
</dbReference>
<dbReference type="GO" id="GO:0016887">
    <property type="term" value="F:ATP hydrolysis activity"/>
    <property type="evidence" value="ECO:0007669"/>
    <property type="project" value="RHEA"/>
</dbReference>
<evidence type="ECO:0000256" key="5">
    <source>
        <dbReference type="ARBA" id="ARBA00022801"/>
    </source>
</evidence>
<evidence type="ECO:0000256" key="3">
    <source>
        <dbReference type="ARBA" id="ARBA00022741"/>
    </source>
</evidence>
<name>A0A2Z3L8Q8_9BACT</name>
<evidence type="ECO:0000256" key="13">
    <source>
        <dbReference type="ARBA" id="ARBA00034808"/>
    </source>
</evidence>
<keyword evidence="11" id="KW-0413">Isomerase</keyword>
<keyword evidence="6 15" id="KW-0347">Helicase</keyword>
<keyword evidence="9 15" id="KW-0233">DNA recombination</keyword>
<dbReference type="Proteomes" id="UP000245872">
    <property type="component" value="Chromosome"/>
</dbReference>
<dbReference type="PROSITE" id="PS51192">
    <property type="entry name" value="HELICASE_ATP_BIND_1"/>
    <property type="match status" value="1"/>
</dbReference>
<evidence type="ECO:0000259" key="17">
    <source>
        <dbReference type="PROSITE" id="PS51194"/>
    </source>
</evidence>
<dbReference type="NCBIfam" id="NF008165">
    <property type="entry name" value="PRK10917.1-3"/>
    <property type="match status" value="1"/>
</dbReference>
<dbReference type="Pfam" id="PF00271">
    <property type="entry name" value="Helicase_C"/>
    <property type="match status" value="1"/>
</dbReference>
<dbReference type="InterPro" id="IPR047112">
    <property type="entry name" value="RecG/Mfd"/>
</dbReference>
<dbReference type="Pfam" id="PF17191">
    <property type="entry name" value="RecG_wedge"/>
    <property type="match status" value="1"/>
</dbReference>
<keyword evidence="10 15" id="KW-0234">DNA repair</keyword>